<evidence type="ECO:0000313" key="2">
    <source>
        <dbReference type="EMBL" id="AJA41966.1"/>
    </source>
</evidence>
<keyword evidence="3" id="KW-1185">Reference proteome</keyword>
<dbReference type="EMBL" id="KP027446">
    <property type="protein sequence ID" value="AJA41966.1"/>
    <property type="molecule type" value="Genomic_DNA"/>
</dbReference>
<dbReference type="RefSeq" id="YP_009195840.1">
    <property type="nucleotide sequence ID" value="NC_028765.1"/>
</dbReference>
<name>A0A0D3MUM2_9CAUD</name>
<protein>
    <submittedName>
        <fullName evidence="2">TreU</fullName>
    </submittedName>
</protein>
<proteinExistence type="predicted"/>
<feature type="coiled-coil region" evidence="1">
    <location>
        <begin position="31"/>
        <end position="62"/>
    </location>
</feature>
<dbReference type="KEGG" id="vg:26623112"/>
<reference evidence="2 3" key="1">
    <citation type="journal article" date="2015" name="Appl. Environ. Microbiol.">
        <title>Two Phages, phiIPLA-RODI and phiIPLA-C1C, Lyse Mono- and Dual-Species Staphylococcal Biofilms.</title>
        <authorList>
            <person name="Gutierrez D."/>
            <person name="Vandenheuvel D."/>
            <person name="Martinez B."/>
            <person name="Rodriguez A."/>
            <person name="Lavigne R."/>
            <person name="Garcia P."/>
        </authorList>
    </citation>
    <scope>NUCLEOTIDE SEQUENCE [LARGE SCALE GENOMIC DNA]</scope>
</reference>
<keyword evidence="1" id="KW-0175">Coiled coil</keyword>
<evidence type="ECO:0000313" key="3">
    <source>
        <dbReference type="Proteomes" id="UP000032690"/>
    </source>
</evidence>
<accession>A0A0D3MUM2</accession>
<dbReference type="GeneID" id="26623112"/>
<dbReference type="Proteomes" id="UP000032690">
    <property type="component" value="Segment"/>
</dbReference>
<organism evidence="2 3">
    <name type="scientific">Staphylococcus phage phiIPLA-RODI</name>
    <dbReference type="NCBI Taxonomy" id="1572703"/>
    <lineage>
        <taxon>Viruses</taxon>
        <taxon>Duplodnaviria</taxon>
        <taxon>Heunggongvirae</taxon>
        <taxon>Uroviricota</taxon>
        <taxon>Caudoviricetes</taxon>
        <taxon>Herelleviridae</taxon>
        <taxon>Twortvirinae</taxon>
        <taxon>Kayvirus</taxon>
        <taxon>Kayvirus rodi</taxon>
    </lineage>
</organism>
<sequence length="73" mass="8786">MMDIQERKEELKVLLFNLAIEKNKATDETLRSVLEEAHQEVANQLRKVRKEIEILVEEKEREFWNDLEFNGLD</sequence>
<evidence type="ECO:0000256" key="1">
    <source>
        <dbReference type="SAM" id="Coils"/>
    </source>
</evidence>